<accession>A0A9W8ZYT8</accession>
<protein>
    <submittedName>
        <fullName evidence="2">Uncharacterized protein</fullName>
    </submittedName>
</protein>
<evidence type="ECO:0000313" key="3">
    <source>
        <dbReference type="Proteomes" id="UP001150266"/>
    </source>
</evidence>
<name>A0A9W8ZYT8_9AGAR</name>
<organism evidence="2 3">
    <name type="scientific">Lentinula aciculospora</name>
    <dbReference type="NCBI Taxonomy" id="153920"/>
    <lineage>
        <taxon>Eukaryota</taxon>
        <taxon>Fungi</taxon>
        <taxon>Dikarya</taxon>
        <taxon>Basidiomycota</taxon>
        <taxon>Agaricomycotina</taxon>
        <taxon>Agaricomycetes</taxon>
        <taxon>Agaricomycetidae</taxon>
        <taxon>Agaricales</taxon>
        <taxon>Marasmiineae</taxon>
        <taxon>Omphalotaceae</taxon>
        <taxon>Lentinula</taxon>
    </lineage>
</organism>
<evidence type="ECO:0000256" key="1">
    <source>
        <dbReference type="SAM" id="SignalP"/>
    </source>
</evidence>
<keyword evidence="3" id="KW-1185">Reference proteome</keyword>
<reference evidence="2" key="1">
    <citation type="submission" date="2022-08" db="EMBL/GenBank/DDBJ databases">
        <title>A Global Phylogenomic Analysis of the Shiitake Genus Lentinula.</title>
        <authorList>
            <consortium name="DOE Joint Genome Institute"/>
            <person name="Sierra-Patev S."/>
            <person name="Min B."/>
            <person name="Naranjo-Ortiz M."/>
            <person name="Looney B."/>
            <person name="Konkel Z."/>
            <person name="Slot J.C."/>
            <person name="Sakamoto Y."/>
            <person name="Steenwyk J.L."/>
            <person name="Rokas A."/>
            <person name="Carro J."/>
            <person name="Camarero S."/>
            <person name="Ferreira P."/>
            <person name="Molpeceres G."/>
            <person name="Ruiz-Duenas F.J."/>
            <person name="Serrano A."/>
            <person name="Henrissat B."/>
            <person name="Drula E."/>
            <person name="Hughes K.W."/>
            <person name="Mata J.L."/>
            <person name="Ishikawa N.K."/>
            <person name="Vargas-Isla R."/>
            <person name="Ushijima S."/>
            <person name="Smith C.A."/>
            <person name="Ahrendt S."/>
            <person name="Andreopoulos W."/>
            <person name="He G."/>
            <person name="Labutti K."/>
            <person name="Lipzen A."/>
            <person name="Ng V."/>
            <person name="Riley R."/>
            <person name="Sandor L."/>
            <person name="Barry K."/>
            <person name="Martinez A.T."/>
            <person name="Xiao Y."/>
            <person name="Gibbons J.G."/>
            <person name="Terashima K."/>
            <person name="Grigoriev I.V."/>
            <person name="Hibbett D.S."/>
        </authorList>
    </citation>
    <scope>NUCLEOTIDE SEQUENCE</scope>
    <source>
        <strain evidence="2">JLM2183</strain>
    </source>
</reference>
<keyword evidence="1" id="KW-0732">Signal</keyword>
<dbReference type="Proteomes" id="UP001150266">
    <property type="component" value="Unassembled WGS sequence"/>
</dbReference>
<evidence type="ECO:0000313" key="2">
    <source>
        <dbReference type="EMBL" id="KAJ4470460.1"/>
    </source>
</evidence>
<proteinExistence type="predicted"/>
<comment type="caution">
    <text evidence="2">The sequence shown here is derived from an EMBL/GenBank/DDBJ whole genome shotgun (WGS) entry which is preliminary data.</text>
</comment>
<sequence>MVFASLPPWRSILLFLLSITILHVMSIPLPHGNNGVAKVEVATRPISLVRVREEDDSAKKLYNPVKDEFTDEWRIYIGDSHGFVARMHCDNDYKSPTWPWKASAAGRFRAKEPLHEKLAYYVLPITLEEVQRLDDELLAIPPRGRY</sequence>
<feature type="signal peptide" evidence="1">
    <location>
        <begin position="1"/>
        <end position="26"/>
    </location>
</feature>
<gene>
    <name evidence="2" type="ORF">J3R30DRAFT_3738249</name>
</gene>
<feature type="chain" id="PRO_5040855518" evidence="1">
    <location>
        <begin position="27"/>
        <end position="146"/>
    </location>
</feature>
<dbReference type="AlphaFoldDB" id="A0A9W8ZYT8"/>
<dbReference type="OrthoDB" id="2974563at2759"/>
<dbReference type="EMBL" id="JAOTPV010000026">
    <property type="protein sequence ID" value="KAJ4470460.1"/>
    <property type="molecule type" value="Genomic_DNA"/>
</dbReference>